<comment type="caution">
    <text evidence="2">The sequence shown here is derived from an EMBL/GenBank/DDBJ whole genome shotgun (WGS) entry which is preliminary data.</text>
</comment>
<evidence type="ECO:0000256" key="1">
    <source>
        <dbReference type="SAM" id="MobiDB-lite"/>
    </source>
</evidence>
<gene>
    <name evidence="2" type="ORF">C7I85_03045</name>
</gene>
<dbReference type="RefSeq" id="WP_106722453.1">
    <property type="nucleotide sequence ID" value="NZ_PXYL01000001.1"/>
</dbReference>
<dbReference type="Proteomes" id="UP000240653">
    <property type="component" value="Unassembled WGS sequence"/>
</dbReference>
<dbReference type="Gene3D" id="1.10.260.40">
    <property type="entry name" value="lambda repressor-like DNA-binding domains"/>
    <property type="match status" value="1"/>
</dbReference>
<dbReference type="OrthoDB" id="4419620at2"/>
<sequence length="99" mass="10324">MITGSQCHAGRALVEISRAELASRSRVDELIIEQFEHEMELPGPAAIAAIQKALEDLGAVFICEDGGGIGVRLKAPKPAARHGSEKKGGGGLRAGHNAQ</sequence>
<proteinExistence type="predicted"/>
<name>A0A2P7SNM7_9HYPH</name>
<protein>
    <recommendedName>
        <fullName evidence="4">XRE family transcriptional regulator</fullName>
    </recommendedName>
</protein>
<evidence type="ECO:0008006" key="4">
    <source>
        <dbReference type="Google" id="ProtNLM"/>
    </source>
</evidence>
<dbReference type="EMBL" id="PXYL01000001">
    <property type="protein sequence ID" value="PSJ64096.1"/>
    <property type="molecule type" value="Genomic_DNA"/>
</dbReference>
<reference evidence="2 3" key="1">
    <citation type="submission" date="2018-03" db="EMBL/GenBank/DDBJ databases">
        <title>The draft genome of Mesorhizobium soli JCM 19897.</title>
        <authorList>
            <person name="Li L."/>
            <person name="Liu L."/>
            <person name="Liang L."/>
            <person name="Wang T."/>
            <person name="Zhang X."/>
        </authorList>
    </citation>
    <scope>NUCLEOTIDE SEQUENCE [LARGE SCALE GENOMIC DNA]</scope>
    <source>
        <strain evidence="2 3">JCM 19897</strain>
    </source>
</reference>
<feature type="region of interest" description="Disordered" evidence="1">
    <location>
        <begin position="76"/>
        <end position="99"/>
    </location>
</feature>
<keyword evidence="3" id="KW-1185">Reference proteome</keyword>
<accession>A0A2P7SNM7</accession>
<organism evidence="2 3">
    <name type="scientific">Pseudaminobacter soli</name>
    <name type="common">ex Li et al. 2025</name>
    <dbReference type="NCBI Taxonomy" id="1295366"/>
    <lineage>
        <taxon>Bacteria</taxon>
        <taxon>Pseudomonadati</taxon>
        <taxon>Pseudomonadota</taxon>
        <taxon>Alphaproteobacteria</taxon>
        <taxon>Hyphomicrobiales</taxon>
        <taxon>Phyllobacteriaceae</taxon>
        <taxon>Pseudaminobacter</taxon>
    </lineage>
</organism>
<evidence type="ECO:0000313" key="3">
    <source>
        <dbReference type="Proteomes" id="UP000240653"/>
    </source>
</evidence>
<dbReference type="AlphaFoldDB" id="A0A2P7SNM7"/>
<dbReference type="GO" id="GO:0003677">
    <property type="term" value="F:DNA binding"/>
    <property type="evidence" value="ECO:0007669"/>
    <property type="project" value="InterPro"/>
</dbReference>
<evidence type="ECO:0000313" key="2">
    <source>
        <dbReference type="EMBL" id="PSJ64096.1"/>
    </source>
</evidence>
<dbReference type="InterPro" id="IPR010982">
    <property type="entry name" value="Lambda_DNA-bd_dom_sf"/>
</dbReference>